<organism evidence="7 8">
    <name type="scientific">Friedmanniomyces simplex</name>
    <dbReference type="NCBI Taxonomy" id="329884"/>
    <lineage>
        <taxon>Eukaryota</taxon>
        <taxon>Fungi</taxon>
        <taxon>Dikarya</taxon>
        <taxon>Ascomycota</taxon>
        <taxon>Pezizomycotina</taxon>
        <taxon>Dothideomycetes</taxon>
        <taxon>Dothideomycetidae</taxon>
        <taxon>Mycosphaerellales</taxon>
        <taxon>Teratosphaeriaceae</taxon>
        <taxon>Friedmanniomyces</taxon>
    </lineage>
</organism>
<comment type="similarity">
    <text evidence="1">Belongs to the sulfatase family.</text>
</comment>
<accession>A0A4U0XZB4</accession>
<dbReference type="Gene3D" id="3.40.720.10">
    <property type="entry name" value="Alkaline Phosphatase, subunit A"/>
    <property type="match status" value="2"/>
</dbReference>
<dbReference type="GO" id="GO:0046872">
    <property type="term" value="F:metal ion binding"/>
    <property type="evidence" value="ECO:0007669"/>
    <property type="project" value="UniProtKB-KW"/>
</dbReference>
<feature type="compositionally biased region" description="Basic and acidic residues" evidence="4">
    <location>
        <begin position="1"/>
        <end position="12"/>
    </location>
</feature>
<feature type="domain" description="Choline sulfatase enzyme C-terminal" evidence="6">
    <location>
        <begin position="459"/>
        <end position="511"/>
    </location>
</feature>
<comment type="caution">
    <text evidence="7">The sequence shown here is derived from an EMBL/GenBank/DDBJ whole genome shotgun (WGS) entry which is preliminary data.</text>
</comment>
<dbReference type="CDD" id="cd16032">
    <property type="entry name" value="choline-sulfatase"/>
    <property type="match status" value="1"/>
</dbReference>
<keyword evidence="2" id="KW-0479">Metal-binding</keyword>
<gene>
    <name evidence="7" type="ORF">B0A55_00345</name>
</gene>
<dbReference type="GO" id="GO:0005737">
    <property type="term" value="C:cytoplasm"/>
    <property type="evidence" value="ECO:0007669"/>
    <property type="project" value="TreeGrafter"/>
</dbReference>
<sequence length="548" mass="61981">MDGLAERLRKQLPDTPPVSPPVGFAGQNGFSTPLFPAQPNILYIMADQLAAPQLKMYNKASQIKTPNLDKLAERSVVFDSAYCNSPLCAPSRMAMITGQLPSKIAAYDNASPIPEDTPTYAHYLRKQGYECVLGGKMHFIGEQLHGYEYRLTPDIYPGDLGWSVDWDEPDVRLEWYHNSSSILQAGPCVRSNQLDYDEEVMYKAKQFMFDHVRKPAGSRPFCLTVSLTHPHDPYTIEQKYWDMYEDVEIDMPKFTPDQIKRAKRAYYGAVSYVDDCIGKLLETLKQCGLGDNTIVVFSGDHGDMLGERGLWYKMSYFESSVRVPMLWSYPKLWHPHHVPQSVSTLDILPTLVDIVGARLLPGLPMDGVSIVPHLKGKDTHDTVFAEYMGEGTIAPMMMIRRGNWKYITCPADPDMLFNLATDPDELKNLAISEDPAHRQVYDTFVAEARAKWDMDAITKDVVRRQRQRRLCHSALKQGLWTPWDYKVPDDSQSKYIRSHMELDDLERRARFPIVDTQGQVLKPSSVQLGKGNIAAAFAVPHQAGALGQ</sequence>
<dbReference type="Pfam" id="PF12411">
    <property type="entry name" value="Choline_sulf_C"/>
    <property type="match status" value="1"/>
</dbReference>
<dbReference type="PANTHER" id="PTHR45953:SF1">
    <property type="entry name" value="IDURONATE 2-SULFATASE"/>
    <property type="match status" value="1"/>
</dbReference>
<evidence type="ECO:0000256" key="2">
    <source>
        <dbReference type="ARBA" id="ARBA00022723"/>
    </source>
</evidence>
<dbReference type="InterPro" id="IPR000917">
    <property type="entry name" value="Sulfatase_N"/>
</dbReference>
<evidence type="ECO:0008006" key="9">
    <source>
        <dbReference type="Google" id="ProtNLM"/>
    </source>
</evidence>
<proteinExistence type="inferred from homology"/>
<name>A0A4U0XZB4_9PEZI</name>
<dbReference type="EMBL" id="NAJQ01000009">
    <property type="protein sequence ID" value="TKA83412.1"/>
    <property type="molecule type" value="Genomic_DNA"/>
</dbReference>
<dbReference type="PROSITE" id="PS00523">
    <property type="entry name" value="SULFATASE_1"/>
    <property type="match status" value="1"/>
</dbReference>
<dbReference type="GO" id="GO:0008484">
    <property type="term" value="F:sulfuric ester hydrolase activity"/>
    <property type="evidence" value="ECO:0007669"/>
    <property type="project" value="TreeGrafter"/>
</dbReference>
<dbReference type="InterPro" id="IPR024607">
    <property type="entry name" value="Sulfatase_CS"/>
</dbReference>
<evidence type="ECO:0000313" key="7">
    <source>
        <dbReference type="EMBL" id="TKA83412.1"/>
    </source>
</evidence>
<reference evidence="7 8" key="1">
    <citation type="submission" date="2017-03" db="EMBL/GenBank/DDBJ databases">
        <title>Genomes of endolithic fungi from Antarctica.</title>
        <authorList>
            <person name="Coleine C."/>
            <person name="Masonjones S."/>
            <person name="Stajich J.E."/>
        </authorList>
    </citation>
    <scope>NUCLEOTIDE SEQUENCE [LARGE SCALE GENOMIC DNA]</scope>
    <source>
        <strain evidence="7 8">CCFEE 5184</strain>
    </source>
</reference>
<keyword evidence="8" id="KW-1185">Reference proteome</keyword>
<protein>
    <recommendedName>
        <fullName evidence="9">Choline-sulfatase</fullName>
    </recommendedName>
</protein>
<evidence type="ECO:0000313" key="8">
    <source>
        <dbReference type="Proteomes" id="UP000309340"/>
    </source>
</evidence>
<evidence type="ECO:0000256" key="4">
    <source>
        <dbReference type="SAM" id="MobiDB-lite"/>
    </source>
</evidence>
<dbReference type="STRING" id="329884.A0A4U0XZB4"/>
<evidence type="ECO:0000259" key="6">
    <source>
        <dbReference type="Pfam" id="PF12411"/>
    </source>
</evidence>
<dbReference type="PANTHER" id="PTHR45953">
    <property type="entry name" value="IDURONATE 2-SULFATASE"/>
    <property type="match status" value="1"/>
</dbReference>
<feature type="domain" description="Sulfatase N-terminal" evidence="5">
    <location>
        <begin position="39"/>
        <end position="356"/>
    </location>
</feature>
<evidence type="ECO:0000256" key="1">
    <source>
        <dbReference type="ARBA" id="ARBA00008779"/>
    </source>
</evidence>
<dbReference type="InterPro" id="IPR025863">
    <property type="entry name" value="Choline_sulf_C_dom"/>
</dbReference>
<dbReference type="AlphaFoldDB" id="A0A4U0XZB4"/>
<evidence type="ECO:0000256" key="3">
    <source>
        <dbReference type="ARBA" id="ARBA00022801"/>
    </source>
</evidence>
<dbReference type="OrthoDB" id="96314at2759"/>
<dbReference type="Proteomes" id="UP000309340">
    <property type="component" value="Unassembled WGS sequence"/>
</dbReference>
<dbReference type="InterPro" id="IPR017785">
    <property type="entry name" value="Choline-sulfatase"/>
</dbReference>
<dbReference type="Pfam" id="PF00884">
    <property type="entry name" value="Sulfatase"/>
    <property type="match status" value="1"/>
</dbReference>
<dbReference type="InterPro" id="IPR017850">
    <property type="entry name" value="Alkaline_phosphatase_core_sf"/>
</dbReference>
<keyword evidence="3" id="KW-0378">Hydrolase</keyword>
<evidence type="ECO:0000259" key="5">
    <source>
        <dbReference type="Pfam" id="PF00884"/>
    </source>
</evidence>
<feature type="region of interest" description="Disordered" evidence="4">
    <location>
        <begin position="1"/>
        <end position="23"/>
    </location>
</feature>
<dbReference type="SUPFAM" id="SSF53649">
    <property type="entry name" value="Alkaline phosphatase-like"/>
    <property type="match status" value="1"/>
</dbReference>